<dbReference type="EMBL" id="BMOE01000006">
    <property type="protein sequence ID" value="GGJ76321.1"/>
    <property type="molecule type" value="Genomic_DNA"/>
</dbReference>
<dbReference type="GO" id="GO:0015768">
    <property type="term" value="P:maltose transport"/>
    <property type="evidence" value="ECO:0007669"/>
    <property type="project" value="TreeGrafter"/>
</dbReference>
<dbReference type="AlphaFoldDB" id="A0A917PG60"/>
<evidence type="ECO:0000256" key="4">
    <source>
        <dbReference type="SAM" id="SignalP"/>
    </source>
</evidence>
<evidence type="ECO:0000313" key="6">
    <source>
        <dbReference type="Proteomes" id="UP000635726"/>
    </source>
</evidence>
<sequence length="409" mass="43840">MRTPLKALTLTALLASSLASAEKLTIWVVGDETTPKILQPAVDLYKKDHPGVTFEVRAVPGDQAFTKYLAALASRSGPDIITGYLSYGIEIGKKGGLINLQDKYPALVSSVRKTANKGILDSITSTDGSVYALPYDLTVQLLYYRKDLVKTPPRTWAELTGTLDTLKASGNKGLVQQWGNAGWVGFFPYLKQAGGNLYDAKCSQATINSAAGVTALNYYAQFYTKYKGPTDGWPDMEQGLENGDYAMGMTGNWSLQSIRSGRPKLAGKWGITMLPKGPAGKNTAFEGGSLIGIMSYTKVPDLAADFIRQLYSTRTTVAMIGGANALGTLWLPAGRQDLVTQVNLPADQKAILMRQLSDSDGPPNCPGWEQSGDAVQKAVQQVVFNGVSAKAALDDAAKTMNANLSKYGK</sequence>
<evidence type="ECO:0000313" key="5">
    <source>
        <dbReference type="EMBL" id="GGJ76321.1"/>
    </source>
</evidence>
<dbReference type="RefSeq" id="WP_188963164.1">
    <property type="nucleotide sequence ID" value="NZ_BMOE01000006.1"/>
</dbReference>
<dbReference type="GO" id="GO:0055052">
    <property type="term" value="C:ATP-binding cassette (ABC) transporter complex, substrate-binding subunit-containing"/>
    <property type="evidence" value="ECO:0007669"/>
    <property type="project" value="TreeGrafter"/>
</dbReference>
<feature type="chain" id="PRO_5036884271" evidence="4">
    <location>
        <begin position="22"/>
        <end position="409"/>
    </location>
</feature>
<dbReference type="SUPFAM" id="SSF53850">
    <property type="entry name" value="Periplasmic binding protein-like II"/>
    <property type="match status" value="1"/>
</dbReference>
<comment type="similarity">
    <text evidence="1">Belongs to the bacterial solute-binding protein 1 family.</text>
</comment>
<evidence type="ECO:0000256" key="2">
    <source>
        <dbReference type="ARBA" id="ARBA00022448"/>
    </source>
</evidence>
<reference evidence="5" key="1">
    <citation type="journal article" date="2014" name="Int. J. Syst. Evol. Microbiol.">
        <title>Complete genome sequence of Corynebacterium casei LMG S-19264T (=DSM 44701T), isolated from a smear-ripened cheese.</title>
        <authorList>
            <consortium name="US DOE Joint Genome Institute (JGI-PGF)"/>
            <person name="Walter F."/>
            <person name="Albersmeier A."/>
            <person name="Kalinowski J."/>
            <person name="Ruckert C."/>
        </authorList>
    </citation>
    <scope>NUCLEOTIDE SEQUENCE</scope>
    <source>
        <strain evidence="5">JCM 14371</strain>
    </source>
</reference>
<dbReference type="InterPro" id="IPR006059">
    <property type="entry name" value="SBP"/>
</dbReference>
<dbReference type="Gene3D" id="3.40.190.10">
    <property type="entry name" value="Periplasmic binding protein-like II"/>
    <property type="match status" value="1"/>
</dbReference>
<protein>
    <submittedName>
        <fullName evidence="5">Sugar ABC transporter substrate-binding protein</fullName>
    </submittedName>
</protein>
<dbReference type="PANTHER" id="PTHR30061:SF50">
    <property type="entry name" value="MALTOSE_MALTODEXTRIN-BINDING PERIPLASMIC PROTEIN"/>
    <property type="match status" value="1"/>
</dbReference>
<gene>
    <name evidence="5" type="ORF">GCM10008939_20670</name>
</gene>
<comment type="caution">
    <text evidence="5">The sequence shown here is derived from an EMBL/GenBank/DDBJ whole genome shotgun (WGS) entry which is preliminary data.</text>
</comment>
<proteinExistence type="inferred from homology"/>
<evidence type="ECO:0000256" key="3">
    <source>
        <dbReference type="ARBA" id="ARBA00022729"/>
    </source>
</evidence>
<dbReference type="GO" id="GO:0042956">
    <property type="term" value="P:maltodextrin transmembrane transport"/>
    <property type="evidence" value="ECO:0007669"/>
    <property type="project" value="TreeGrafter"/>
</dbReference>
<feature type="signal peptide" evidence="4">
    <location>
        <begin position="1"/>
        <end position="21"/>
    </location>
</feature>
<keyword evidence="2" id="KW-0813">Transport</keyword>
<dbReference type="Pfam" id="PF01547">
    <property type="entry name" value="SBP_bac_1"/>
    <property type="match status" value="1"/>
</dbReference>
<organism evidence="5 6">
    <name type="scientific">Deinococcus aquiradiocola</name>
    <dbReference type="NCBI Taxonomy" id="393059"/>
    <lineage>
        <taxon>Bacteria</taxon>
        <taxon>Thermotogati</taxon>
        <taxon>Deinococcota</taxon>
        <taxon>Deinococci</taxon>
        <taxon>Deinococcales</taxon>
        <taxon>Deinococcaceae</taxon>
        <taxon>Deinococcus</taxon>
    </lineage>
</organism>
<dbReference type="Proteomes" id="UP000635726">
    <property type="component" value="Unassembled WGS sequence"/>
</dbReference>
<dbReference type="GO" id="GO:1901982">
    <property type="term" value="F:maltose binding"/>
    <property type="evidence" value="ECO:0007669"/>
    <property type="project" value="TreeGrafter"/>
</dbReference>
<name>A0A917PG60_9DEIO</name>
<keyword evidence="3 4" id="KW-0732">Signal</keyword>
<evidence type="ECO:0000256" key="1">
    <source>
        <dbReference type="ARBA" id="ARBA00008520"/>
    </source>
</evidence>
<dbReference type="PANTHER" id="PTHR30061">
    <property type="entry name" value="MALTOSE-BINDING PERIPLASMIC PROTEIN"/>
    <property type="match status" value="1"/>
</dbReference>
<keyword evidence="6" id="KW-1185">Reference proteome</keyword>
<reference evidence="5" key="2">
    <citation type="submission" date="2020-09" db="EMBL/GenBank/DDBJ databases">
        <authorList>
            <person name="Sun Q."/>
            <person name="Ohkuma M."/>
        </authorList>
    </citation>
    <scope>NUCLEOTIDE SEQUENCE</scope>
    <source>
        <strain evidence="5">JCM 14371</strain>
    </source>
</reference>
<accession>A0A917PG60</accession>